<keyword evidence="2" id="KW-1185">Reference proteome</keyword>
<dbReference type="EMBL" id="KB446543">
    <property type="protein sequence ID" value="EME40935.1"/>
    <property type="molecule type" value="Genomic_DNA"/>
</dbReference>
<organism evidence="1 2">
    <name type="scientific">Dothistroma septosporum (strain NZE10 / CBS 128990)</name>
    <name type="common">Red band needle blight fungus</name>
    <name type="synonym">Mycosphaerella pini</name>
    <dbReference type="NCBI Taxonomy" id="675120"/>
    <lineage>
        <taxon>Eukaryota</taxon>
        <taxon>Fungi</taxon>
        <taxon>Dikarya</taxon>
        <taxon>Ascomycota</taxon>
        <taxon>Pezizomycotina</taxon>
        <taxon>Dothideomycetes</taxon>
        <taxon>Dothideomycetidae</taxon>
        <taxon>Mycosphaerellales</taxon>
        <taxon>Mycosphaerellaceae</taxon>
        <taxon>Dothistroma</taxon>
    </lineage>
</organism>
<reference evidence="1 2" key="2">
    <citation type="journal article" date="2012" name="PLoS Pathog.">
        <title>Diverse lifestyles and strategies of plant pathogenesis encoded in the genomes of eighteen Dothideomycetes fungi.</title>
        <authorList>
            <person name="Ohm R.A."/>
            <person name="Feau N."/>
            <person name="Henrissat B."/>
            <person name="Schoch C.L."/>
            <person name="Horwitz B.A."/>
            <person name="Barry K.W."/>
            <person name="Condon B.J."/>
            <person name="Copeland A.C."/>
            <person name="Dhillon B."/>
            <person name="Glaser F."/>
            <person name="Hesse C.N."/>
            <person name="Kosti I."/>
            <person name="LaButti K."/>
            <person name="Lindquist E.A."/>
            <person name="Lucas S."/>
            <person name="Salamov A.A."/>
            <person name="Bradshaw R.E."/>
            <person name="Ciuffetti L."/>
            <person name="Hamelin R.C."/>
            <person name="Kema G.H.J."/>
            <person name="Lawrence C."/>
            <person name="Scott J.A."/>
            <person name="Spatafora J.W."/>
            <person name="Turgeon B.G."/>
            <person name="de Wit P.J.G.M."/>
            <person name="Zhong S."/>
            <person name="Goodwin S.B."/>
            <person name="Grigoriev I.V."/>
        </authorList>
    </citation>
    <scope>NUCLEOTIDE SEQUENCE [LARGE SCALE GENOMIC DNA]</scope>
    <source>
        <strain evidence="2">NZE10 / CBS 128990</strain>
    </source>
</reference>
<protein>
    <submittedName>
        <fullName evidence="1">Uncharacterized protein</fullName>
    </submittedName>
</protein>
<dbReference type="HOGENOM" id="CLU_2512615_0_0_1"/>
<name>N1PHA1_DOTSN</name>
<evidence type="ECO:0000313" key="2">
    <source>
        <dbReference type="Proteomes" id="UP000016933"/>
    </source>
</evidence>
<dbReference type="Proteomes" id="UP000016933">
    <property type="component" value="Unassembled WGS sequence"/>
</dbReference>
<accession>N1PHA1</accession>
<proteinExistence type="predicted"/>
<dbReference type="AlphaFoldDB" id="N1PHA1"/>
<evidence type="ECO:0000313" key="1">
    <source>
        <dbReference type="EMBL" id="EME40935.1"/>
    </source>
</evidence>
<gene>
    <name evidence="1" type="ORF">DOTSEDRAFT_74477</name>
</gene>
<reference evidence="2" key="1">
    <citation type="journal article" date="2012" name="PLoS Genet.">
        <title>The genomes of the fungal plant pathogens Cladosporium fulvum and Dothistroma septosporum reveal adaptation to different hosts and lifestyles but also signatures of common ancestry.</title>
        <authorList>
            <person name="de Wit P.J.G.M."/>
            <person name="van der Burgt A."/>
            <person name="Oekmen B."/>
            <person name="Stergiopoulos I."/>
            <person name="Abd-Elsalam K.A."/>
            <person name="Aerts A.L."/>
            <person name="Bahkali A.H."/>
            <person name="Beenen H.G."/>
            <person name="Chettri P."/>
            <person name="Cox M.P."/>
            <person name="Datema E."/>
            <person name="de Vries R.P."/>
            <person name="Dhillon B."/>
            <person name="Ganley A.R."/>
            <person name="Griffiths S.A."/>
            <person name="Guo Y."/>
            <person name="Hamelin R.C."/>
            <person name="Henrissat B."/>
            <person name="Kabir M.S."/>
            <person name="Jashni M.K."/>
            <person name="Kema G."/>
            <person name="Klaubauf S."/>
            <person name="Lapidus A."/>
            <person name="Levasseur A."/>
            <person name="Lindquist E."/>
            <person name="Mehrabi R."/>
            <person name="Ohm R.A."/>
            <person name="Owen T.J."/>
            <person name="Salamov A."/>
            <person name="Schwelm A."/>
            <person name="Schijlen E."/>
            <person name="Sun H."/>
            <person name="van den Burg H.A."/>
            <person name="van Ham R.C.H.J."/>
            <person name="Zhang S."/>
            <person name="Goodwin S.B."/>
            <person name="Grigoriev I.V."/>
            <person name="Collemare J."/>
            <person name="Bradshaw R.E."/>
        </authorList>
    </citation>
    <scope>NUCLEOTIDE SEQUENCE [LARGE SCALE GENOMIC DNA]</scope>
    <source>
        <strain evidence="2">NZE10 / CBS 128990</strain>
    </source>
</reference>
<sequence length="85" mass="9700">MNSGLLVGRTDEKRNCDVEGMDVRAMVVCRRGARVSRLACMLSFSHVCPHTLSRPSVQWEWKTFVVAYTRHACPTVILLRRYSST</sequence>